<reference evidence="2" key="1">
    <citation type="journal article" date="2019" name="Int. J. Syst. Evol. Microbiol.">
        <title>The Global Catalogue of Microorganisms (GCM) 10K type strain sequencing project: providing services to taxonomists for standard genome sequencing and annotation.</title>
        <authorList>
            <consortium name="The Broad Institute Genomics Platform"/>
            <consortium name="The Broad Institute Genome Sequencing Center for Infectious Disease"/>
            <person name="Wu L."/>
            <person name="Ma J."/>
        </authorList>
    </citation>
    <scope>NUCLEOTIDE SEQUENCE [LARGE SCALE GENOMIC DNA]</scope>
    <source>
        <strain evidence="2">ZS-22-S1</strain>
    </source>
</reference>
<comment type="caution">
    <text evidence="1">The sequence shown here is derived from an EMBL/GenBank/DDBJ whole genome shotgun (WGS) entry which is preliminary data.</text>
</comment>
<evidence type="ECO:0000313" key="1">
    <source>
        <dbReference type="EMBL" id="MFC4852909.1"/>
    </source>
</evidence>
<sequence>MRDTFLDPIVGQAEIRGHDEGRIEQDTMNRFRARFPRHAAQCSIPRRVFWNTPILATRHPSGRQAAGRAPSATE</sequence>
<protein>
    <submittedName>
        <fullName evidence="1">Uncharacterized protein</fullName>
    </submittedName>
</protein>
<accession>A0ABV9RZS8</accession>
<dbReference type="RefSeq" id="WP_378054860.1">
    <property type="nucleotide sequence ID" value="NZ_JBHSIS010000002.1"/>
</dbReference>
<organism evidence="1 2">
    <name type="scientific">Actinophytocola glycyrrhizae</name>
    <dbReference type="NCBI Taxonomy" id="2044873"/>
    <lineage>
        <taxon>Bacteria</taxon>
        <taxon>Bacillati</taxon>
        <taxon>Actinomycetota</taxon>
        <taxon>Actinomycetes</taxon>
        <taxon>Pseudonocardiales</taxon>
        <taxon>Pseudonocardiaceae</taxon>
    </lineage>
</organism>
<keyword evidence="2" id="KW-1185">Reference proteome</keyword>
<gene>
    <name evidence="1" type="ORF">ACFPCV_05285</name>
</gene>
<evidence type="ECO:0000313" key="2">
    <source>
        <dbReference type="Proteomes" id="UP001595859"/>
    </source>
</evidence>
<name>A0ABV9RZS8_9PSEU</name>
<dbReference type="EMBL" id="JBHSIS010000002">
    <property type="protein sequence ID" value="MFC4852909.1"/>
    <property type="molecule type" value="Genomic_DNA"/>
</dbReference>
<proteinExistence type="predicted"/>
<dbReference type="Proteomes" id="UP001595859">
    <property type="component" value="Unassembled WGS sequence"/>
</dbReference>